<organism evidence="14">
    <name type="scientific">Pseudomonas saudimassiliensis</name>
    <dbReference type="NCBI Taxonomy" id="1461581"/>
    <lineage>
        <taxon>Bacteria</taxon>
        <taxon>Pseudomonadati</taxon>
        <taxon>Pseudomonadota</taxon>
        <taxon>Gammaproteobacteria</taxon>
        <taxon>Pseudomonadales</taxon>
        <taxon>Pseudomonadaceae</taxon>
        <taxon>Pseudomonas</taxon>
    </lineage>
</organism>
<comment type="catalytic activity">
    <reaction evidence="9">
        <text>5,6-dihydrouridine(20a) in tRNA + NAD(+) = uridine(20a) in tRNA + NADH + H(+)</text>
        <dbReference type="Rhea" id="RHEA:53348"/>
        <dbReference type="Rhea" id="RHEA-COMP:13535"/>
        <dbReference type="Rhea" id="RHEA-COMP:13536"/>
        <dbReference type="ChEBI" id="CHEBI:15378"/>
        <dbReference type="ChEBI" id="CHEBI:57540"/>
        <dbReference type="ChEBI" id="CHEBI:57945"/>
        <dbReference type="ChEBI" id="CHEBI:65315"/>
        <dbReference type="ChEBI" id="CHEBI:74443"/>
    </reaction>
</comment>
<dbReference type="GO" id="GO:0010181">
    <property type="term" value="F:FMN binding"/>
    <property type="evidence" value="ECO:0007669"/>
    <property type="project" value="UniProtKB-UniRule"/>
</dbReference>
<keyword evidence="2 9" id="KW-0820">tRNA-binding</keyword>
<dbReference type="PATRIC" id="fig|1461581.3.peg.381"/>
<feature type="binding site" evidence="9 12">
    <location>
        <position position="146"/>
    </location>
    <ligand>
        <name>FMN</name>
        <dbReference type="ChEBI" id="CHEBI:58210"/>
    </ligand>
</feature>
<keyword evidence="4 9" id="KW-0288">FMN</keyword>
<evidence type="ECO:0000256" key="2">
    <source>
        <dbReference type="ARBA" id="ARBA00022555"/>
    </source>
</evidence>
<dbReference type="InterPro" id="IPR013785">
    <property type="entry name" value="Aldolase_TIM"/>
</dbReference>
<evidence type="ECO:0000256" key="3">
    <source>
        <dbReference type="ARBA" id="ARBA00022630"/>
    </source>
</evidence>
<feature type="site" description="Interacts with tRNA; defines subfamily-specific binding signature" evidence="9">
    <location>
        <position position="309"/>
    </location>
</feature>
<dbReference type="RefSeq" id="WP_044498074.1">
    <property type="nucleotide sequence ID" value="NZ_LK391969.1"/>
</dbReference>
<feature type="binding site" evidence="9 12">
    <location>
        <begin position="240"/>
        <end position="241"/>
    </location>
    <ligand>
        <name>FMN</name>
        <dbReference type="ChEBI" id="CHEBI:58210"/>
    </ligand>
</feature>
<dbReference type="PANTHER" id="PTHR42907">
    <property type="entry name" value="FMN-LINKED OXIDOREDUCTASES SUPERFAMILY PROTEIN"/>
    <property type="match status" value="1"/>
</dbReference>
<comment type="similarity">
    <text evidence="10">Belongs to the dus family.</text>
</comment>
<dbReference type="SUPFAM" id="SSF51395">
    <property type="entry name" value="FMN-linked oxidoreductases"/>
    <property type="match status" value="1"/>
</dbReference>
<gene>
    <name evidence="9 14" type="primary">dusA</name>
    <name evidence="14" type="ORF">BN1049_00387</name>
</gene>
<dbReference type="GO" id="GO:0102264">
    <property type="term" value="F:tRNA-dihydrouridine20 synthase activity"/>
    <property type="evidence" value="ECO:0007669"/>
    <property type="project" value="UniProtKB-EC"/>
</dbReference>
<evidence type="ECO:0000256" key="11">
    <source>
        <dbReference type="PIRSR" id="PIRSR006621-1"/>
    </source>
</evidence>
<dbReference type="InterPro" id="IPR035587">
    <property type="entry name" value="DUS-like_FMN-bd"/>
</dbReference>
<feature type="binding site" evidence="9 12">
    <location>
        <position position="178"/>
    </location>
    <ligand>
        <name>FMN</name>
        <dbReference type="ChEBI" id="CHEBI:58210"/>
    </ligand>
</feature>
<dbReference type="PROSITE" id="PS01136">
    <property type="entry name" value="UPF0034"/>
    <property type="match status" value="1"/>
</dbReference>
<feature type="binding site" evidence="9 12">
    <location>
        <begin position="218"/>
        <end position="220"/>
    </location>
    <ligand>
        <name>FMN</name>
        <dbReference type="ChEBI" id="CHEBI:58210"/>
    </ligand>
</feature>
<evidence type="ECO:0000256" key="10">
    <source>
        <dbReference type="PIRNR" id="PIRNR006621"/>
    </source>
</evidence>
<dbReference type="InterPro" id="IPR004653">
    <property type="entry name" value="DusA"/>
</dbReference>
<evidence type="ECO:0000259" key="13">
    <source>
        <dbReference type="Pfam" id="PF01207"/>
    </source>
</evidence>
<dbReference type="InterPro" id="IPR018517">
    <property type="entry name" value="tRNA_hU_synthase_CS"/>
</dbReference>
<dbReference type="InterPro" id="IPR001269">
    <property type="entry name" value="DUS_fam"/>
</dbReference>
<dbReference type="Gene3D" id="1.20.120.1460">
    <property type="match status" value="1"/>
</dbReference>
<dbReference type="EC" id="1.3.1.91" evidence="9"/>
<feature type="site" description="Interacts with tRNA; defines subfamily-specific binding signature" evidence="9">
    <location>
        <position position="306"/>
    </location>
</feature>
<evidence type="ECO:0000256" key="8">
    <source>
        <dbReference type="ARBA" id="ARBA00023002"/>
    </source>
</evidence>
<dbReference type="OrthoDB" id="9783413at2"/>
<comment type="catalytic activity">
    <reaction evidence="9">
        <text>5,6-dihydrouridine(20) in tRNA + NADP(+) = uridine(20) in tRNA + NADPH + H(+)</text>
        <dbReference type="Rhea" id="RHEA:53336"/>
        <dbReference type="Rhea" id="RHEA-COMP:13533"/>
        <dbReference type="Rhea" id="RHEA-COMP:13534"/>
        <dbReference type="ChEBI" id="CHEBI:15378"/>
        <dbReference type="ChEBI" id="CHEBI:57783"/>
        <dbReference type="ChEBI" id="CHEBI:58349"/>
        <dbReference type="ChEBI" id="CHEBI:65315"/>
        <dbReference type="ChEBI" id="CHEBI:74443"/>
        <dbReference type="EC" id="1.3.1.91"/>
    </reaction>
</comment>
<dbReference type="GO" id="GO:0000049">
    <property type="term" value="F:tRNA binding"/>
    <property type="evidence" value="ECO:0007669"/>
    <property type="project" value="UniProtKB-UniRule"/>
</dbReference>
<evidence type="ECO:0000256" key="5">
    <source>
        <dbReference type="ARBA" id="ARBA00022694"/>
    </source>
</evidence>
<keyword evidence="6 9" id="KW-0521">NADP</keyword>
<evidence type="ECO:0000313" key="14">
    <source>
        <dbReference type="EMBL" id="CEA01350.1"/>
    </source>
</evidence>
<dbReference type="EMBL" id="LK391969">
    <property type="protein sequence ID" value="CEF25485.1"/>
    <property type="molecule type" value="Genomic_DNA"/>
</dbReference>
<comment type="similarity">
    <text evidence="9">Belongs to the Dus family. DusA subfamily.</text>
</comment>
<feature type="site" description="Interacts with tRNA" evidence="9">
    <location>
        <position position="104"/>
    </location>
</feature>
<feature type="domain" description="DUS-like FMN-binding" evidence="13">
    <location>
        <begin position="22"/>
        <end position="321"/>
    </location>
</feature>
<dbReference type="HAMAP" id="MF_02041">
    <property type="entry name" value="DusA_subfam"/>
    <property type="match status" value="1"/>
</dbReference>
<dbReference type="PIRSF" id="PIRSF006621">
    <property type="entry name" value="Dus"/>
    <property type="match status" value="1"/>
</dbReference>
<dbReference type="PANTHER" id="PTHR42907:SF1">
    <property type="entry name" value="FMN-LINKED OXIDOREDUCTASES SUPERFAMILY PROTEIN"/>
    <property type="match status" value="1"/>
</dbReference>
<feature type="binding site" evidence="9 12">
    <location>
        <begin position="24"/>
        <end position="26"/>
    </location>
    <ligand>
        <name>FMN</name>
        <dbReference type="ChEBI" id="CHEBI:58210"/>
    </ligand>
</feature>
<dbReference type="GO" id="GO:0050660">
    <property type="term" value="F:flavin adenine dinucleotide binding"/>
    <property type="evidence" value="ECO:0007669"/>
    <property type="project" value="InterPro"/>
</dbReference>
<sequence>MQQPPPSSFPCSRPGPSRRFCVAPMMDWTDRHYRYFARLISRHALLYTEMVTTGAVLQGDRARFLGYSPQEQPLALQLGGSNAQDLAQCARLAEQAGYAEVNLNVGCPSDRVQNNLIGACLMGHPELVVDGVKAMLDACSIPVTVKHRIGINGRDSYEQLVDFVGQLQEAGCETFIVHARIAILEGLSPKENREVPPLRYEVVQQLKRDFPQLEIILNGGLTDLDMMQQQMDELDGVMVGREAYHNPYLMAEVDRRFYGDPAPVRSRIEVLHALRPYIAAHLAQGGAMHHVTRHILGLFQGLPGARHFRRQLSTEIHRTDQPLALYDRLVSEMTERTQPQDCSL</sequence>
<reference evidence="14" key="1">
    <citation type="submission" date="2014-07" db="EMBL/GenBank/DDBJ databases">
        <authorList>
            <person name="Urmite Genomes Urmite Genomes"/>
        </authorList>
    </citation>
    <scope>NUCLEOTIDE SEQUENCE</scope>
    <source>
        <strain evidence="14">12M76_air</strain>
    </source>
</reference>
<dbReference type="AlphaFoldDB" id="A0A078M4U1"/>
<feature type="site" description="Interacts with tRNA; defines subfamily-specific binding signature" evidence="9">
    <location>
        <position position="190"/>
    </location>
</feature>
<evidence type="ECO:0000256" key="4">
    <source>
        <dbReference type="ARBA" id="ARBA00022643"/>
    </source>
</evidence>
<protein>
    <recommendedName>
        <fullName evidence="9">tRNA-dihydrouridine(20/20a) synthase</fullName>
        <ecNumber evidence="9">1.3.1.91</ecNumber>
    </recommendedName>
    <alternativeName>
        <fullName evidence="9">U20-specific dihydrouridine synthase</fullName>
        <shortName evidence="9">U20-specific Dus</shortName>
    </alternativeName>
    <alternativeName>
        <fullName evidence="9">tRNA-dihydrouridine synthase A</fullName>
    </alternativeName>
</protein>
<evidence type="ECO:0000256" key="1">
    <source>
        <dbReference type="ARBA" id="ARBA00001917"/>
    </source>
</evidence>
<comment type="catalytic activity">
    <reaction evidence="9">
        <text>5,6-dihydrouridine(20a) in tRNA + NADP(+) = uridine(20a) in tRNA + NADPH + H(+)</text>
        <dbReference type="Rhea" id="RHEA:53344"/>
        <dbReference type="Rhea" id="RHEA-COMP:13535"/>
        <dbReference type="Rhea" id="RHEA-COMP:13536"/>
        <dbReference type="ChEBI" id="CHEBI:15378"/>
        <dbReference type="ChEBI" id="CHEBI:57783"/>
        <dbReference type="ChEBI" id="CHEBI:58349"/>
        <dbReference type="ChEBI" id="CHEBI:65315"/>
        <dbReference type="ChEBI" id="CHEBI:74443"/>
    </reaction>
</comment>
<dbReference type="CDD" id="cd02801">
    <property type="entry name" value="DUS_like_FMN"/>
    <property type="match status" value="1"/>
</dbReference>
<dbReference type="NCBIfam" id="NF008774">
    <property type="entry name" value="PRK11815.1"/>
    <property type="match status" value="1"/>
</dbReference>
<name>A0A078M4U1_9PSED</name>
<keyword evidence="3 9" id="KW-0285">Flavoprotein</keyword>
<evidence type="ECO:0000256" key="9">
    <source>
        <dbReference type="HAMAP-Rule" id="MF_02041"/>
    </source>
</evidence>
<keyword evidence="7 9" id="KW-0694">RNA-binding</keyword>
<dbReference type="NCBIfam" id="TIGR00742">
    <property type="entry name" value="yjbN"/>
    <property type="match status" value="1"/>
</dbReference>
<dbReference type="EMBL" id="LM997413">
    <property type="protein sequence ID" value="CEA01350.1"/>
    <property type="molecule type" value="Genomic_DNA"/>
</dbReference>
<dbReference type="Pfam" id="PF01207">
    <property type="entry name" value="Dus"/>
    <property type="match status" value="1"/>
</dbReference>
<comment type="cofactor">
    <cofactor evidence="1 9 10 12">
        <name>FMN</name>
        <dbReference type="ChEBI" id="CHEBI:58210"/>
    </cofactor>
</comment>
<feature type="binding site" evidence="9 12">
    <location>
        <position position="77"/>
    </location>
    <ligand>
        <name>FMN</name>
        <dbReference type="ChEBI" id="CHEBI:58210"/>
    </ligand>
</feature>
<feature type="site" description="Interacts with tRNA" evidence="9">
    <location>
        <position position="193"/>
    </location>
</feature>
<keyword evidence="8 9" id="KW-0560">Oxidoreductase</keyword>
<keyword evidence="5 9" id="KW-0819">tRNA processing</keyword>
<feature type="active site" description="Proton donor" evidence="9 11">
    <location>
        <position position="107"/>
    </location>
</feature>
<evidence type="ECO:0000256" key="7">
    <source>
        <dbReference type="ARBA" id="ARBA00022884"/>
    </source>
</evidence>
<dbReference type="Gene3D" id="3.20.20.70">
    <property type="entry name" value="Aldolase class I"/>
    <property type="match status" value="1"/>
</dbReference>
<evidence type="ECO:0000256" key="12">
    <source>
        <dbReference type="PIRSR" id="PIRSR006621-2"/>
    </source>
</evidence>
<evidence type="ECO:0000256" key="6">
    <source>
        <dbReference type="ARBA" id="ARBA00022857"/>
    </source>
</evidence>
<proteinExistence type="inferred from homology"/>
<comment type="catalytic activity">
    <reaction evidence="9">
        <text>5,6-dihydrouridine(20) in tRNA + NAD(+) = uridine(20) in tRNA + NADH + H(+)</text>
        <dbReference type="Rhea" id="RHEA:53340"/>
        <dbReference type="Rhea" id="RHEA-COMP:13533"/>
        <dbReference type="Rhea" id="RHEA-COMP:13534"/>
        <dbReference type="ChEBI" id="CHEBI:15378"/>
        <dbReference type="ChEBI" id="CHEBI:57540"/>
        <dbReference type="ChEBI" id="CHEBI:57945"/>
        <dbReference type="ChEBI" id="CHEBI:65315"/>
        <dbReference type="ChEBI" id="CHEBI:74443"/>
        <dbReference type="EC" id="1.3.1.91"/>
    </reaction>
</comment>
<keyword evidence="12" id="KW-0547">Nucleotide-binding</keyword>
<comment type="function">
    <text evidence="9">Catalyzes the synthesis of 5,6-dihydrouridine (D), a modified base found in the D-loop of most tRNAs, via the reduction of the C5-C6 double bond in target uridines. Specifically modifies U20 and U20a in tRNAs.</text>
</comment>
<accession>A0A078M4U1</accession>